<reference evidence="1" key="1">
    <citation type="submission" date="2014-09" db="EMBL/GenBank/DDBJ databases">
        <authorList>
            <person name="Magalhaes I.L.F."/>
            <person name="Oliveira U."/>
            <person name="Santos F.R."/>
            <person name="Vidigal T.H.D.A."/>
            <person name="Brescovit A.D."/>
            <person name="Santos A.J."/>
        </authorList>
    </citation>
    <scope>NUCLEOTIDE SEQUENCE</scope>
    <source>
        <tissue evidence="1">Shoot tissue taken approximately 20 cm above the soil surface</tissue>
    </source>
</reference>
<reference evidence="1" key="2">
    <citation type="journal article" date="2015" name="Data Brief">
        <title>Shoot transcriptome of the giant reed, Arundo donax.</title>
        <authorList>
            <person name="Barrero R.A."/>
            <person name="Guerrero F.D."/>
            <person name="Moolhuijzen P."/>
            <person name="Goolsby J.A."/>
            <person name="Tidwell J."/>
            <person name="Bellgard S.E."/>
            <person name="Bellgard M.I."/>
        </authorList>
    </citation>
    <scope>NUCLEOTIDE SEQUENCE</scope>
    <source>
        <tissue evidence="1">Shoot tissue taken approximately 20 cm above the soil surface</tissue>
    </source>
</reference>
<organism evidence="1">
    <name type="scientific">Arundo donax</name>
    <name type="common">Giant reed</name>
    <name type="synonym">Donax arundinaceus</name>
    <dbReference type="NCBI Taxonomy" id="35708"/>
    <lineage>
        <taxon>Eukaryota</taxon>
        <taxon>Viridiplantae</taxon>
        <taxon>Streptophyta</taxon>
        <taxon>Embryophyta</taxon>
        <taxon>Tracheophyta</taxon>
        <taxon>Spermatophyta</taxon>
        <taxon>Magnoliopsida</taxon>
        <taxon>Liliopsida</taxon>
        <taxon>Poales</taxon>
        <taxon>Poaceae</taxon>
        <taxon>PACMAD clade</taxon>
        <taxon>Arundinoideae</taxon>
        <taxon>Arundineae</taxon>
        <taxon>Arundo</taxon>
    </lineage>
</organism>
<dbReference type="EMBL" id="GBRH01216044">
    <property type="protein sequence ID" value="JAD81851.1"/>
    <property type="molecule type" value="Transcribed_RNA"/>
</dbReference>
<name>A0A0A9D204_ARUDO</name>
<proteinExistence type="predicted"/>
<sequence length="46" mass="5394">MVQLKLRKFAWILSQCSRQNYLCQSWTALTFKPTLNTPSSNGSQWM</sequence>
<evidence type="ECO:0000313" key="1">
    <source>
        <dbReference type="EMBL" id="JAD81851.1"/>
    </source>
</evidence>
<protein>
    <submittedName>
        <fullName evidence="1">Uncharacterized protein</fullName>
    </submittedName>
</protein>
<accession>A0A0A9D204</accession>
<dbReference type="AlphaFoldDB" id="A0A0A9D204"/>